<protein>
    <submittedName>
        <fullName evidence="3">GGDEF domain-containing protein</fullName>
    </submittedName>
</protein>
<reference evidence="3 4" key="1">
    <citation type="submission" date="2017-07" db="EMBL/GenBank/DDBJ databases">
        <title>The complete genome sequence of Bacillus mesonae strain H20-5, an efficient strain improving plant abiotic stress resistance.</title>
        <authorList>
            <person name="Kim S.Y."/>
            <person name="Song H."/>
            <person name="Sang M.K."/>
            <person name="Weon H.-Y."/>
            <person name="Song J."/>
        </authorList>
    </citation>
    <scope>NUCLEOTIDE SEQUENCE [LARGE SCALE GENOMIC DNA]</scope>
    <source>
        <strain evidence="3 4">H20-5</strain>
    </source>
</reference>
<dbReference type="Gene3D" id="3.30.450.40">
    <property type="match status" value="1"/>
</dbReference>
<dbReference type="Pfam" id="PF13185">
    <property type="entry name" value="GAF_2"/>
    <property type="match status" value="1"/>
</dbReference>
<evidence type="ECO:0000259" key="2">
    <source>
        <dbReference type="PROSITE" id="PS50887"/>
    </source>
</evidence>
<dbReference type="PANTHER" id="PTHR45138:SF9">
    <property type="entry name" value="DIGUANYLATE CYCLASE DGCM-RELATED"/>
    <property type="match status" value="1"/>
</dbReference>
<dbReference type="GO" id="GO:1902201">
    <property type="term" value="P:negative regulation of bacterial-type flagellum-dependent cell motility"/>
    <property type="evidence" value="ECO:0007669"/>
    <property type="project" value="TreeGrafter"/>
</dbReference>
<dbReference type="InterPro" id="IPR003018">
    <property type="entry name" value="GAF"/>
</dbReference>
<dbReference type="InterPro" id="IPR000160">
    <property type="entry name" value="GGDEF_dom"/>
</dbReference>
<dbReference type="GO" id="GO:0052621">
    <property type="term" value="F:diguanylate cyclase activity"/>
    <property type="evidence" value="ECO:0007669"/>
    <property type="project" value="TreeGrafter"/>
</dbReference>
<name>A0A3T0I2E3_9BACI</name>
<dbReference type="SUPFAM" id="SSF55781">
    <property type="entry name" value="GAF domain-like"/>
    <property type="match status" value="1"/>
</dbReference>
<sequence>METTPQIKKAIFLLWILLVPAGLWFTYKITPPHHPGSWTALSGFLLLTLVVAAMPIVIDKMFIFLIQWVALATFLQFGLFVEIIFAQAAVIVLLLRSKVFGKDQLFRYPLNLYMIFIVSFLSGVVYYALGGDVMPKLAGNPDAVWLVVLYAFMIYALNQVIVSMHLHFIYKEPFLGKDLFVETIATIITFPIGIVLYILYREVGIIALLLVGGPFISVSVFFNLYYSSQKVNEYLQKAAEIGHKMAAHLNVDDVINLFIQKLSETFPVDYAYILEVSEDQLKLIRRMEMGKALSNDMRLLRKNEGVSGLAWTNCKPYLFSKRKEWHQYTNGYIPEDAESILSMPIERSNNLIGVLVLASKEKHAYEKYQLMILEILCSYFAVAMENAKHYEQTKIQSERCSLTKLYNYRHFESLLTKEFELLMRFERSQLSLIILDIDHFKAVNDTYGHQSGNEILYELAGRIKQLVGDRGTVARYGGEEFVILLPDSAKENAYEIAEQIRQTIDKWPFTLHQSLDHTQQQVNITVSIGVATAPENAEDALALVRHADRALYVGAKRAGRNRVAEYSSC</sequence>
<feature type="transmembrane region" description="Helical" evidence="1">
    <location>
        <begin position="6"/>
        <end position="26"/>
    </location>
</feature>
<accession>A0A3T0I2E3</accession>
<dbReference type="SMART" id="SM00065">
    <property type="entry name" value="GAF"/>
    <property type="match status" value="1"/>
</dbReference>
<keyword evidence="1" id="KW-0812">Transmembrane</keyword>
<dbReference type="PANTHER" id="PTHR45138">
    <property type="entry name" value="REGULATORY COMPONENTS OF SENSORY TRANSDUCTION SYSTEM"/>
    <property type="match status" value="1"/>
</dbReference>
<dbReference type="GO" id="GO:0005886">
    <property type="term" value="C:plasma membrane"/>
    <property type="evidence" value="ECO:0007669"/>
    <property type="project" value="TreeGrafter"/>
</dbReference>
<dbReference type="EMBL" id="CP022572">
    <property type="protein sequence ID" value="AZU63515.1"/>
    <property type="molecule type" value="Genomic_DNA"/>
</dbReference>
<feature type="domain" description="GGDEF" evidence="2">
    <location>
        <begin position="428"/>
        <end position="568"/>
    </location>
</feature>
<dbReference type="PROSITE" id="PS50887">
    <property type="entry name" value="GGDEF"/>
    <property type="match status" value="1"/>
</dbReference>
<proteinExistence type="predicted"/>
<dbReference type="InterPro" id="IPR043128">
    <property type="entry name" value="Rev_trsase/Diguanyl_cyclase"/>
</dbReference>
<feature type="transmembrane region" description="Helical" evidence="1">
    <location>
        <begin position="205"/>
        <end position="226"/>
    </location>
</feature>
<dbReference type="RefSeq" id="WP_127488205.1">
    <property type="nucleotide sequence ID" value="NZ_CP022572.1"/>
</dbReference>
<feature type="transmembrane region" description="Helical" evidence="1">
    <location>
        <begin position="108"/>
        <end position="129"/>
    </location>
</feature>
<gene>
    <name evidence="3" type="ORF">CHR53_20825</name>
</gene>
<feature type="transmembrane region" description="Helical" evidence="1">
    <location>
        <begin position="38"/>
        <end position="58"/>
    </location>
</feature>
<dbReference type="SUPFAM" id="SSF55073">
    <property type="entry name" value="Nucleotide cyclase"/>
    <property type="match status" value="1"/>
</dbReference>
<dbReference type="Proteomes" id="UP000282892">
    <property type="component" value="Chromosome"/>
</dbReference>
<dbReference type="InterPro" id="IPR050469">
    <property type="entry name" value="Diguanylate_Cyclase"/>
</dbReference>
<evidence type="ECO:0000256" key="1">
    <source>
        <dbReference type="SAM" id="Phobius"/>
    </source>
</evidence>
<dbReference type="InterPro" id="IPR029787">
    <property type="entry name" value="Nucleotide_cyclase"/>
</dbReference>
<dbReference type="Gene3D" id="3.30.70.270">
    <property type="match status" value="1"/>
</dbReference>
<keyword evidence="4" id="KW-1185">Reference proteome</keyword>
<dbReference type="AlphaFoldDB" id="A0A3T0I2E3"/>
<dbReference type="SMART" id="SM00267">
    <property type="entry name" value="GGDEF"/>
    <property type="match status" value="1"/>
</dbReference>
<dbReference type="Pfam" id="PF00990">
    <property type="entry name" value="GGDEF"/>
    <property type="match status" value="1"/>
</dbReference>
<dbReference type="GO" id="GO:0043709">
    <property type="term" value="P:cell adhesion involved in single-species biofilm formation"/>
    <property type="evidence" value="ECO:0007669"/>
    <property type="project" value="TreeGrafter"/>
</dbReference>
<feature type="transmembrane region" description="Helical" evidence="1">
    <location>
        <begin position="64"/>
        <end position="96"/>
    </location>
</feature>
<dbReference type="STRING" id="1193713.GCA_001636315_01046"/>
<organism evidence="3 4">
    <name type="scientific">Neobacillus mesonae</name>
    <dbReference type="NCBI Taxonomy" id="1193713"/>
    <lineage>
        <taxon>Bacteria</taxon>
        <taxon>Bacillati</taxon>
        <taxon>Bacillota</taxon>
        <taxon>Bacilli</taxon>
        <taxon>Bacillales</taxon>
        <taxon>Bacillaceae</taxon>
        <taxon>Neobacillus</taxon>
    </lineage>
</organism>
<dbReference type="FunFam" id="3.30.70.270:FF:000001">
    <property type="entry name" value="Diguanylate cyclase domain protein"/>
    <property type="match status" value="1"/>
</dbReference>
<keyword evidence="1" id="KW-1133">Transmembrane helix</keyword>
<keyword evidence="1" id="KW-0472">Membrane</keyword>
<dbReference type="CDD" id="cd01949">
    <property type="entry name" value="GGDEF"/>
    <property type="match status" value="1"/>
</dbReference>
<dbReference type="InterPro" id="IPR029016">
    <property type="entry name" value="GAF-like_dom_sf"/>
</dbReference>
<feature type="transmembrane region" description="Helical" evidence="1">
    <location>
        <begin position="144"/>
        <end position="167"/>
    </location>
</feature>
<dbReference type="NCBIfam" id="TIGR00254">
    <property type="entry name" value="GGDEF"/>
    <property type="match status" value="1"/>
</dbReference>
<evidence type="ECO:0000313" key="3">
    <source>
        <dbReference type="EMBL" id="AZU63515.1"/>
    </source>
</evidence>
<feature type="transmembrane region" description="Helical" evidence="1">
    <location>
        <begin position="179"/>
        <end position="199"/>
    </location>
</feature>
<evidence type="ECO:0000313" key="4">
    <source>
        <dbReference type="Proteomes" id="UP000282892"/>
    </source>
</evidence>
<dbReference type="KEGG" id="nmk:CHR53_20825"/>
<dbReference type="OrthoDB" id="9759607at2"/>